<dbReference type="EMBL" id="CAWUPB010001195">
    <property type="protein sequence ID" value="CAK7355642.1"/>
    <property type="molecule type" value="Genomic_DNA"/>
</dbReference>
<evidence type="ECO:0000313" key="1">
    <source>
        <dbReference type="EMBL" id="CAK7355642.1"/>
    </source>
</evidence>
<feature type="non-terminal residue" evidence="1">
    <location>
        <position position="60"/>
    </location>
</feature>
<evidence type="ECO:0000313" key="2">
    <source>
        <dbReference type="Proteomes" id="UP001314170"/>
    </source>
</evidence>
<accession>A0AAV1SNQ6</accession>
<protein>
    <submittedName>
        <fullName evidence="1">Uncharacterized protein</fullName>
    </submittedName>
</protein>
<dbReference type="AlphaFoldDB" id="A0AAV1SNQ6"/>
<feature type="non-terminal residue" evidence="1">
    <location>
        <position position="1"/>
    </location>
</feature>
<gene>
    <name evidence="1" type="ORF">DCAF_LOCUS25902</name>
</gene>
<comment type="caution">
    <text evidence="1">The sequence shown here is derived from an EMBL/GenBank/DDBJ whole genome shotgun (WGS) entry which is preliminary data.</text>
</comment>
<keyword evidence="2" id="KW-1185">Reference proteome</keyword>
<sequence>LLRGYDAANPFPSDDNVHNKLKLKFRRYSSFKFVEKNKKLIAAGVRSTTSNPIYNGLMVQ</sequence>
<name>A0AAV1SNQ6_9ROSI</name>
<reference evidence="1 2" key="1">
    <citation type="submission" date="2024-01" db="EMBL/GenBank/DDBJ databases">
        <authorList>
            <person name="Waweru B."/>
        </authorList>
    </citation>
    <scope>NUCLEOTIDE SEQUENCE [LARGE SCALE GENOMIC DNA]</scope>
</reference>
<organism evidence="1 2">
    <name type="scientific">Dovyalis caffra</name>
    <dbReference type="NCBI Taxonomy" id="77055"/>
    <lineage>
        <taxon>Eukaryota</taxon>
        <taxon>Viridiplantae</taxon>
        <taxon>Streptophyta</taxon>
        <taxon>Embryophyta</taxon>
        <taxon>Tracheophyta</taxon>
        <taxon>Spermatophyta</taxon>
        <taxon>Magnoliopsida</taxon>
        <taxon>eudicotyledons</taxon>
        <taxon>Gunneridae</taxon>
        <taxon>Pentapetalae</taxon>
        <taxon>rosids</taxon>
        <taxon>fabids</taxon>
        <taxon>Malpighiales</taxon>
        <taxon>Salicaceae</taxon>
        <taxon>Flacourtieae</taxon>
        <taxon>Dovyalis</taxon>
    </lineage>
</organism>
<proteinExistence type="predicted"/>
<dbReference type="Proteomes" id="UP001314170">
    <property type="component" value="Unassembled WGS sequence"/>
</dbReference>